<comment type="caution">
    <text evidence="1">The sequence shown here is derived from an EMBL/GenBank/DDBJ whole genome shotgun (WGS) entry which is preliminary data.</text>
</comment>
<accession>A0A9W8I2T5</accession>
<name>A0A9W8I2T5_9FUNG</name>
<dbReference type="Proteomes" id="UP001139887">
    <property type="component" value="Unassembled WGS sequence"/>
</dbReference>
<reference evidence="1" key="1">
    <citation type="submission" date="2022-07" db="EMBL/GenBank/DDBJ databases">
        <title>Phylogenomic reconstructions and comparative analyses of Kickxellomycotina fungi.</title>
        <authorList>
            <person name="Reynolds N.K."/>
            <person name="Stajich J.E."/>
            <person name="Barry K."/>
            <person name="Grigoriev I.V."/>
            <person name="Crous P."/>
            <person name="Smith M.E."/>
        </authorList>
    </citation>
    <scope>NUCLEOTIDE SEQUENCE</scope>
    <source>
        <strain evidence="1">NRRL 1566</strain>
    </source>
</reference>
<sequence length="53" mass="5743">MVVMDEIKLQVDRALAALYEIDQALSLPQTNYSNAFSSAANAASFAESAFFDP</sequence>
<dbReference type="OrthoDB" id="28748at2759"/>
<proteinExistence type="predicted"/>
<dbReference type="GO" id="GO:0042765">
    <property type="term" value="C:GPI-anchor transamidase complex"/>
    <property type="evidence" value="ECO:0007669"/>
    <property type="project" value="InterPro"/>
</dbReference>
<dbReference type="Pfam" id="PF10510">
    <property type="entry name" value="PIG-S"/>
    <property type="match status" value="1"/>
</dbReference>
<dbReference type="EMBL" id="JANBUW010001891">
    <property type="protein sequence ID" value="KAJ2842165.1"/>
    <property type="molecule type" value="Genomic_DNA"/>
</dbReference>
<feature type="non-terminal residue" evidence="1">
    <location>
        <position position="53"/>
    </location>
</feature>
<protein>
    <submittedName>
        <fullName evidence="1">Uncharacterized protein</fullName>
    </submittedName>
</protein>
<keyword evidence="2" id="KW-1185">Reference proteome</keyword>
<evidence type="ECO:0000313" key="2">
    <source>
        <dbReference type="Proteomes" id="UP001139887"/>
    </source>
</evidence>
<dbReference type="AlphaFoldDB" id="A0A9W8I2T5"/>
<dbReference type="GO" id="GO:0016255">
    <property type="term" value="P:attachment of GPI anchor to protein"/>
    <property type="evidence" value="ECO:0007669"/>
    <property type="project" value="InterPro"/>
</dbReference>
<gene>
    <name evidence="1" type="ORF">IWW36_006009</name>
</gene>
<dbReference type="InterPro" id="IPR019540">
    <property type="entry name" value="PtdIno-glycan_biosynth_class_S"/>
</dbReference>
<organism evidence="1 2">
    <name type="scientific">Coemansia brasiliensis</name>
    <dbReference type="NCBI Taxonomy" id="2650707"/>
    <lineage>
        <taxon>Eukaryota</taxon>
        <taxon>Fungi</taxon>
        <taxon>Fungi incertae sedis</taxon>
        <taxon>Zoopagomycota</taxon>
        <taxon>Kickxellomycotina</taxon>
        <taxon>Kickxellomycetes</taxon>
        <taxon>Kickxellales</taxon>
        <taxon>Kickxellaceae</taxon>
        <taxon>Coemansia</taxon>
    </lineage>
</organism>
<evidence type="ECO:0000313" key="1">
    <source>
        <dbReference type="EMBL" id="KAJ2842165.1"/>
    </source>
</evidence>